<name>A0ABR6KHY1_9BACT</name>
<dbReference type="Pfam" id="PF00534">
    <property type="entry name" value="Glycos_transf_1"/>
    <property type="match status" value="1"/>
</dbReference>
<dbReference type="SUPFAM" id="SSF53756">
    <property type="entry name" value="UDP-Glycosyltransferase/glycogen phosphorylase"/>
    <property type="match status" value="1"/>
</dbReference>
<keyword evidence="3" id="KW-1185">Reference proteome</keyword>
<organism evidence="2 3">
    <name type="scientific">Parabacteroides faecis</name>
    <dbReference type="NCBI Taxonomy" id="1217282"/>
    <lineage>
        <taxon>Bacteria</taxon>
        <taxon>Pseudomonadati</taxon>
        <taxon>Bacteroidota</taxon>
        <taxon>Bacteroidia</taxon>
        <taxon>Bacteroidales</taxon>
        <taxon>Tannerellaceae</taxon>
        <taxon>Parabacteroides</taxon>
    </lineage>
</organism>
<evidence type="ECO:0000313" key="3">
    <source>
        <dbReference type="Proteomes" id="UP000533637"/>
    </source>
</evidence>
<evidence type="ECO:0000259" key="1">
    <source>
        <dbReference type="Pfam" id="PF00534"/>
    </source>
</evidence>
<protein>
    <submittedName>
        <fullName evidence="2">Glycosyltransferase involved in cell wall biosynthesis</fullName>
    </submittedName>
</protein>
<dbReference type="PANTHER" id="PTHR12526:SF630">
    <property type="entry name" value="GLYCOSYLTRANSFERASE"/>
    <property type="match status" value="1"/>
</dbReference>
<comment type="caution">
    <text evidence="2">The sequence shown here is derived from an EMBL/GenBank/DDBJ whole genome shotgun (WGS) entry which is preliminary data.</text>
</comment>
<feature type="domain" description="Glycosyl transferase family 1" evidence="1">
    <location>
        <begin position="171"/>
        <end position="331"/>
    </location>
</feature>
<dbReference type="CDD" id="cd03820">
    <property type="entry name" value="GT4_AmsD-like"/>
    <property type="match status" value="1"/>
</dbReference>
<proteinExistence type="predicted"/>
<reference evidence="2 3" key="1">
    <citation type="submission" date="2020-08" db="EMBL/GenBank/DDBJ databases">
        <title>Genomic Encyclopedia of Type Strains, Phase IV (KMG-IV): sequencing the most valuable type-strain genomes for metagenomic binning, comparative biology and taxonomic classification.</title>
        <authorList>
            <person name="Goeker M."/>
        </authorList>
    </citation>
    <scope>NUCLEOTIDE SEQUENCE [LARGE SCALE GENOMIC DNA]</scope>
    <source>
        <strain evidence="2 3">DSM 102983</strain>
    </source>
</reference>
<dbReference type="InterPro" id="IPR001296">
    <property type="entry name" value="Glyco_trans_1"/>
</dbReference>
<sequence>MKLAIVINDITPAAGTERITIMLCNTFIKKGHDVVIISCYKEFEKISYEVSSKAKIIYINKNKPKNKIIYWTLDRIKIINRLNKILKNNNLDIIIGQSFPINFLLYFCNISHKIIACEHIFYNYYPKAIRILRKYIYKSFYKVVVLTDKDKLKFSEHINNVYAIPNINLFKSDKKSDLKNKKIISVGRLVKQKGYDILINATKDIFIEHPDWELNIYGTGKCFNELKSQIEDLSLQNNIFLRGKSINIKNEYLKSSIYVMSSRFEGFGLVLVEAAVCGLPIISFDCPNGPSDVLSPDLGILVKNGDIDGLKNAISELINNEDLRIKYAKKSKIIEQKYSEEIIYKKWDILFSSSEQQQDF</sequence>
<dbReference type="EMBL" id="JACHOC010000002">
    <property type="protein sequence ID" value="MBB4621120.1"/>
    <property type="molecule type" value="Genomic_DNA"/>
</dbReference>
<dbReference type="Proteomes" id="UP000533637">
    <property type="component" value="Unassembled WGS sequence"/>
</dbReference>
<dbReference type="RefSeq" id="WP_183669299.1">
    <property type="nucleotide sequence ID" value="NZ_BMPB01000003.1"/>
</dbReference>
<dbReference type="PANTHER" id="PTHR12526">
    <property type="entry name" value="GLYCOSYLTRANSFERASE"/>
    <property type="match status" value="1"/>
</dbReference>
<gene>
    <name evidence="2" type="ORF">GGQ57_001014</name>
</gene>
<evidence type="ECO:0000313" key="2">
    <source>
        <dbReference type="EMBL" id="MBB4621120.1"/>
    </source>
</evidence>
<dbReference type="Gene3D" id="3.40.50.2000">
    <property type="entry name" value="Glycogen Phosphorylase B"/>
    <property type="match status" value="2"/>
</dbReference>
<accession>A0ABR6KHY1</accession>